<dbReference type="Proteomes" id="UP000033673">
    <property type="component" value="Unassembled WGS sequence"/>
</dbReference>
<dbReference type="Pfam" id="PF22725">
    <property type="entry name" value="GFO_IDH_MocA_C3"/>
    <property type="match status" value="1"/>
</dbReference>
<dbReference type="RefSeq" id="WP_045954299.1">
    <property type="nucleotide sequence ID" value="NZ_JXXV01000007.1"/>
</dbReference>
<keyword evidence="4" id="KW-1185">Reference proteome</keyword>
<organism evidence="3 4">
    <name type="scientific">Vibrio galatheae</name>
    <dbReference type="NCBI Taxonomy" id="579748"/>
    <lineage>
        <taxon>Bacteria</taxon>
        <taxon>Pseudomonadati</taxon>
        <taxon>Pseudomonadota</taxon>
        <taxon>Gammaproteobacteria</taxon>
        <taxon>Vibrionales</taxon>
        <taxon>Vibrionaceae</taxon>
        <taxon>Vibrio</taxon>
    </lineage>
</organism>
<dbReference type="Gene3D" id="3.30.360.10">
    <property type="entry name" value="Dihydrodipicolinate Reductase, domain 2"/>
    <property type="match status" value="1"/>
</dbReference>
<dbReference type="STRING" id="579748.TW81_03240"/>
<dbReference type="SUPFAM" id="SSF55347">
    <property type="entry name" value="Glyceraldehyde-3-phosphate dehydrogenase-like, C-terminal domain"/>
    <property type="match status" value="1"/>
</dbReference>
<dbReference type="Pfam" id="PF01408">
    <property type="entry name" value="GFO_IDH_MocA"/>
    <property type="match status" value="1"/>
</dbReference>
<gene>
    <name evidence="3" type="ORF">TW81_03240</name>
</gene>
<dbReference type="InterPro" id="IPR000683">
    <property type="entry name" value="Gfo/Idh/MocA-like_OxRdtase_N"/>
</dbReference>
<evidence type="ECO:0000259" key="2">
    <source>
        <dbReference type="Pfam" id="PF22725"/>
    </source>
</evidence>
<comment type="caution">
    <text evidence="3">The sequence shown here is derived from an EMBL/GenBank/DDBJ whole genome shotgun (WGS) entry which is preliminary data.</text>
</comment>
<protein>
    <submittedName>
        <fullName evidence="3">Oxidoreductase</fullName>
    </submittedName>
</protein>
<dbReference type="PATRIC" id="fig|579748.3.peg.674"/>
<dbReference type="PANTHER" id="PTHR43054:SF1">
    <property type="entry name" value="SCYLLO-INOSITOL 2-DEHYDROGENASE (NADP(+)) IOLU"/>
    <property type="match status" value="1"/>
</dbReference>
<dbReference type="SUPFAM" id="SSF51735">
    <property type="entry name" value="NAD(P)-binding Rossmann-fold domains"/>
    <property type="match status" value="1"/>
</dbReference>
<dbReference type="Gene3D" id="3.40.50.720">
    <property type="entry name" value="NAD(P)-binding Rossmann-like Domain"/>
    <property type="match status" value="1"/>
</dbReference>
<dbReference type="OrthoDB" id="9774191at2"/>
<dbReference type="EMBL" id="JXXV01000007">
    <property type="protein sequence ID" value="KJY84556.1"/>
    <property type="molecule type" value="Genomic_DNA"/>
</dbReference>
<evidence type="ECO:0000313" key="4">
    <source>
        <dbReference type="Proteomes" id="UP000033673"/>
    </source>
</evidence>
<dbReference type="PANTHER" id="PTHR43054">
    <property type="match status" value="1"/>
</dbReference>
<sequence length="334" mass="36983">MIRLAIIGTNWITDQFVEAALKTGEYQLAAVYSRSLESAGQFAEKYDAPALFDDIDALAASPLFDVVYIASPNVLHGPQALQMMKAGKHVIVEKPMASNYALAQEMFDVAQQNNVLLFEAFMSAHIPNFKRLKESLSSIGKIRKGLITYCQYSSRYPKYLAGENPNTFNPDFANGSIMDIGFYCLSSAIELFGEPLSVVAQAQLLDSGVDGSGSVILKYEGFEVVLQHSKTSDSYLPSEIQGEEGALLMDMISTAKKLTKFTRGSDLGIDLSVKQESNPMYYEALEFANQFKQQSMNPSCTQRSLIVAKLLEEIRRQTGVVFPTDKKHFAKKTK</sequence>
<feature type="domain" description="GFO/IDH/MocA-like oxidoreductase" evidence="2">
    <location>
        <begin position="138"/>
        <end position="247"/>
    </location>
</feature>
<dbReference type="InterPro" id="IPR036291">
    <property type="entry name" value="NAD(P)-bd_dom_sf"/>
</dbReference>
<reference evidence="3 4" key="1">
    <citation type="journal article" date="2015" name="BMC Genomics">
        <title>Genome mining reveals unlocked bioactive potential of marine Gram-negative bacteria.</title>
        <authorList>
            <person name="Machado H."/>
            <person name="Sonnenschein E.C."/>
            <person name="Melchiorsen J."/>
            <person name="Gram L."/>
        </authorList>
    </citation>
    <scope>NUCLEOTIDE SEQUENCE [LARGE SCALE GENOMIC DNA]</scope>
    <source>
        <strain evidence="3 4">S2757</strain>
    </source>
</reference>
<dbReference type="AlphaFoldDB" id="A0A0F4NR49"/>
<evidence type="ECO:0000313" key="3">
    <source>
        <dbReference type="EMBL" id="KJY84556.1"/>
    </source>
</evidence>
<name>A0A0F4NR49_9VIBR</name>
<feature type="domain" description="Gfo/Idh/MocA-like oxidoreductase N-terminal" evidence="1">
    <location>
        <begin position="2"/>
        <end position="119"/>
    </location>
</feature>
<dbReference type="InterPro" id="IPR055170">
    <property type="entry name" value="GFO_IDH_MocA-like_dom"/>
</dbReference>
<proteinExistence type="predicted"/>
<accession>A0A0F4NR49</accession>
<evidence type="ECO:0000259" key="1">
    <source>
        <dbReference type="Pfam" id="PF01408"/>
    </source>
</evidence>
<dbReference type="GO" id="GO:0000166">
    <property type="term" value="F:nucleotide binding"/>
    <property type="evidence" value="ECO:0007669"/>
    <property type="project" value="InterPro"/>
</dbReference>